<dbReference type="InterPro" id="IPR000015">
    <property type="entry name" value="Fimb_usher"/>
</dbReference>
<evidence type="ECO:0000259" key="2">
    <source>
        <dbReference type="Pfam" id="PF13953"/>
    </source>
</evidence>
<dbReference type="GO" id="GO:0009297">
    <property type="term" value="P:pilus assembly"/>
    <property type="evidence" value="ECO:0007669"/>
    <property type="project" value="InterPro"/>
</dbReference>
<dbReference type="EMBL" id="CP013344">
    <property type="protein sequence ID" value="AMU91459.1"/>
    <property type="molecule type" value="Genomic_DNA"/>
</dbReference>
<gene>
    <name evidence="3" type="ORF">ATM17_20800</name>
</gene>
<dbReference type="AlphaFoldDB" id="A0AAC9AX71"/>
<feature type="domain" description="PapC-like C-terminal" evidence="2">
    <location>
        <begin position="714"/>
        <end position="771"/>
    </location>
</feature>
<dbReference type="KEGG" id="smaz:LH19_20255"/>
<dbReference type="Gene3D" id="2.60.40.3110">
    <property type="match status" value="1"/>
</dbReference>
<reference evidence="4" key="1">
    <citation type="submission" date="2015-11" db="EMBL/GenBank/DDBJ databases">
        <title>Complete genome sequence of a polyethylene-glycol degrader Sphingopyxis macrogoltabida 203N (NBRC 111659).</title>
        <authorList>
            <person name="Yoshiyuki O."/>
            <person name="Shouta N."/>
            <person name="Nagata Y."/>
            <person name="Numata M."/>
            <person name="Tsuchikane K."/>
            <person name="Hosoyama A."/>
            <person name="Yamazoe A."/>
            <person name="Tsuda M."/>
            <person name="Fujita N."/>
            <person name="Kawai F."/>
        </authorList>
    </citation>
    <scope>NUCLEOTIDE SEQUENCE [LARGE SCALE GENOMIC DNA]</scope>
    <source>
        <strain evidence="4">203N</strain>
    </source>
</reference>
<dbReference type="Pfam" id="PF00577">
    <property type="entry name" value="Usher"/>
    <property type="match status" value="1"/>
</dbReference>
<evidence type="ECO:0000313" key="4">
    <source>
        <dbReference type="Proteomes" id="UP000076088"/>
    </source>
</evidence>
<dbReference type="InterPro" id="IPR025949">
    <property type="entry name" value="PapC-like_C"/>
</dbReference>
<evidence type="ECO:0000313" key="3">
    <source>
        <dbReference type="EMBL" id="AMU91459.1"/>
    </source>
</evidence>
<dbReference type="InterPro" id="IPR043142">
    <property type="entry name" value="PapC-like_C_sf"/>
</dbReference>
<keyword evidence="4" id="KW-1185">Reference proteome</keyword>
<feature type="chain" id="PRO_5042225419" description="PapC-like C-terminal domain-containing protein" evidence="1">
    <location>
        <begin position="30"/>
        <end position="789"/>
    </location>
</feature>
<dbReference type="PANTHER" id="PTHR30451">
    <property type="entry name" value="OUTER MEMBRANE USHER PROTEIN"/>
    <property type="match status" value="1"/>
</dbReference>
<dbReference type="RefSeq" id="WP_054731510.1">
    <property type="nucleotide sequence ID" value="NZ_CP009429.1"/>
</dbReference>
<feature type="signal peptide" evidence="1">
    <location>
        <begin position="1"/>
        <end position="29"/>
    </location>
</feature>
<dbReference type="InterPro" id="IPR042186">
    <property type="entry name" value="FimD_plug_dom"/>
</dbReference>
<organism evidence="3 4">
    <name type="scientific">Sphingopyxis macrogoltabida</name>
    <name type="common">Sphingomonas macrogoltabidus</name>
    <dbReference type="NCBI Taxonomy" id="33050"/>
    <lineage>
        <taxon>Bacteria</taxon>
        <taxon>Pseudomonadati</taxon>
        <taxon>Pseudomonadota</taxon>
        <taxon>Alphaproteobacteria</taxon>
        <taxon>Sphingomonadales</taxon>
        <taxon>Sphingomonadaceae</taxon>
        <taxon>Sphingopyxis</taxon>
    </lineage>
</organism>
<dbReference type="Pfam" id="PF13953">
    <property type="entry name" value="PapC_C"/>
    <property type="match status" value="1"/>
</dbReference>
<dbReference type="GO" id="GO:0009279">
    <property type="term" value="C:cell outer membrane"/>
    <property type="evidence" value="ECO:0007669"/>
    <property type="project" value="TreeGrafter"/>
</dbReference>
<dbReference type="Proteomes" id="UP000076088">
    <property type="component" value="Chromosome"/>
</dbReference>
<protein>
    <recommendedName>
        <fullName evidence="2">PapC-like C-terminal domain-containing protein</fullName>
    </recommendedName>
</protein>
<dbReference type="GO" id="GO:0015473">
    <property type="term" value="F:fimbrial usher porin activity"/>
    <property type="evidence" value="ECO:0007669"/>
    <property type="project" value="InterPro"/>
</dbReference>
<sequence length="789" mass="83880">MARAIFPPGRLRWAPAFAAALCSPGGAYAANGDRRLDGYADLPPPVRPDDVAKLAAEQRLELELFVNGLQTGIVAAVVKQGGRFRMRAGDLRRAGLLFEAPGDMLFLDELEGVRADYDALTQQLHLTVSPEYLPAQRLGGADREFRPAQYDMGALLNYDLYVTGGNRGSVQASLWHEARIFGSAGIFSTTGAIRTGAGKRYVRFDSYWRWSDERSMTTIEAGDIITRTLPYAPAVRLGGIQVSRDFSVRPDIITYPLPEFAGNAALPSTVDLVVDGQRIAGSRVNPGPFTLGTLPPINGYGQANLIVTDMHGRSVATALPFYVSSALLRPGLTDYSVAAGAFRRNYGIRNFDYGGFAVSASARHGVTRGLTLEVRAEVADDMRLAGGGAVVKLGNFGTVSAAYSRSFGSNANGGQLDLSYEYQARGFSIGLRHTRRGSGYLDLGLLDRGNRGDRPGRERLSAATASVSLGSAGTLGIGYFELRQERGRDARLANLAWAIPLWGESRVYASLSRDFIDRSWSGALTLSIPLGGGTLNAGVAQDQDGRTGVRADYSRPVPTEGGFGWNASAVSEDGGSPYLRGDVIWRTQPVQLRAGAYGRDDVTGWFGASGSLVLMDGSLFAANRVSDAFAVVSTNGEPGIPVRYENQLIGTTNSKGQLLVPAASAYYPARYDIDTLDLPANVQTPVVSQRVAIAAGSGHVIRFPVAHMAAARATLRDAAGAVIPAGAAVTINGDRSTYVGWDGLLFIEQVAADNRIAVSLPDGTTCHAAFAADPKADAIIELGNVTCRP</sequence>
<dbReference type="Gene3D" id="2.60.40.2070">
    <property type="match status" value="1"/>
</dbReference>
<keyword evidence="1" id="KW-0732">Signal</keyword>
<dbReference type="PANTHER" id="PTHR30451:SF5">
    <property type="entry name" value="SLR0019 PROTEIN"/>
    <property type="match status" value="1"/>
</dbReference>
<reference evidence="3 4" key="2">
    <citation type="journal article" date="2016" name="Genome Announc.">
        <title>Complete Genome Sequence of Sphingopyxis macrogoltabida Strain 203N (NBRC 111659), a Polyethylene Glycol Degrader.</title>
        <authorList>
            <person name="Ohtsubo Y."/>
            <person name="Nonoyama S."/>
            <person name="Nagata Y."/>
            <person name="Numata M."/>
            <person name="Tsuchikane K."/>
            <person name="Hosoyama A."/>
            <person name="Yamazoe A."/>
            <person name="Tsuda M."/>
            <person name="Fujita N."/>
            <person name="Kawai F."/>
        </authorList>
    </citation>
    <scope>NUCLEOTIDE SEQUENCE [LARGE SCALE GENOMIC DNA]</scope>
    <source>
        <strain evidence="3 4">203N</strain>
    </source>
</reference>
<accession>A0AAC9AX71</accession>
<dbReference type="Gene3D" id="2.60.40.2610">
    <property type="entry name" value="Outer membrane usher protein FimD, plug domain"/>
    <property type="match status" value="1"/>
</dbReference>
<name>A0AAC9AX71_SPHMC</name>
<evidence type="ECO:0000256" key="1">
    <source>
        <dbReference type="SAM" id="SignalP"/>
    </source>
</evidence>
<proteinExistence type="predicted"/>